<evidence type="ECO:0000313" key="1">
    <source>
        <dbReference type="EMBL" id="QHT36846.1"/>
    </source>
</evidence>
<reference evidence="1" key="1">
    <citation type="journal article" date="2020" name="Nature">
        <title>Giant virus diversity and host interactions through global metagenomics.</title>
        <authorList>
            <person name="Schulz F."/>
            <person name="Roux S."/>
            <person name="Paez-Espino D."/>
            <person name="Jungbluth S."/>
            <person name="Walsh D.A."/>
            <person name="Denef V.J."/>
            <person name="McMahon K.D."/>
            <person name="Konstantinidis K.T."/>
            <person name="Eloe-Fadrosh E.A."/>
            <person name="Kyrpides N.C."/>
            <person name="Woyke T."/>
        </authorList>
    </citation>
    <scope>NUCLEOTIDE SEQUENCE</scope>
    <source>
        <strain evidence="1">GVMAG-S-ERX555967-130</strain>
    </source>
</reference>
<organism evidence="1">
    <name type="scientific">viral metagenome</name>
    <dbReference type="NCBI Taxonomy" id="1070528"/>
    <lineage>
        <taxon>unclassified sequences</taxon>
        <taxon>metagenomes</taxon>
        <taxon>organismal metagenomes</taxon>
    </lineage>
</organism>
<dbReference type="EMBL" id="MN738786">
    <property type="protein sequence ID" value="QHT36846.1"/>
    <property type="molecule type" value="Genomic_DNA"/>
</dbReference>
<sequence length="194" mass="21451">MDLREQHFLCDYVDASVRPANDMLYNCVQVPSKGYDFHCQMNADPVDRKNTSYTDSSAIDRGYTTSGQTEGYTNMFVTDNGPGKSTVPAGECPEGYSRCPQTGKCKQVCISCSYRDNMESKEFNEADPCFPNGVYNGIDSDGSVKCTCGQDNQYCSQKFVDQYTADGGFMSSGINRMTVGVSNTIDRLFSWGQL</sequence>
<name>A0A6C0F551_9ZZZZ</name>
<dbReference type="AlphaFoldDB" id="A0A6C0F551"/>
<accession>A0A6C0F551</accession>
<protein>
    <submittedName>
        <fullName evidence="1">Uncharacterized protein</fullName>
    </submittedName>
</protein>
<proteinExistence type="predicted"/>